<organism evidence="15 16">
    <name type="scientific">Petrolisthes manimaculis</name>
    <dbReference type="NCBI Taxonomy" id="1843537"/>
    <lineage>
        <taxon>Eukaryota</taxon>
        <taxon>Metazoa</taxon>
        <taxon>Ecdysozoa</taxon>
        <taxon>Arthropoda</taxon>
        <taxon>Crustacea</taxon>
        <taxon>Multicrustacea</taxon>
        <taxon>Malacostraca</taxon>
        <taxon>Eumalacostraca</taxon>
        <taxon>Eucarida</taxon>
        <taxon>Decapoda</taxon>
        <taxon>Pleocyemata</taxon>
        <taxon>Anomura</taxon>
        <taxon>Galatheoidea</taxon>
        <taxon>Porcellanidae</taxon>
        <taxon>Petrolisthes</taxon>
    </lineage>
</organism>
<proteinExistence type="inferred from homology"/>
<dbReference type="NCBIfam" id="TIGR02244">
    <property type="entry name" value="HAD-IG-Ncltidse"/>
    <property type="match status" value="1"/>
</dbReference>
<dbReference type="InterPro" id="IPR021660">
    <property type="entry name" value="DUF3253"/>
</dbReference>
<protein>
    <recommendedName>
        <fullName evidence="4">Tubulin-specific chaperone E</fullName>
    </recommendedName>
    <alternativeName>
        <fullName evidence="12">Tubulin-folding cofactor E</fullName>
    </alternativeName>
</protein>
<evidence type="ECO:0000256" key="12">
    <source>
        <dbReference type="ARBA" id="ARBA00030180"/>
    </source>
</evidence>
<dbReference type="SUPFAM" id="SSF74924">
    <property type="entry name" value="Cap-Gly domain"/>
    <property type="match status" value="1"/>
</dbReference>
<comment type="similarity">
    <text evidence="3">Belongs to the 5'(3')-deoxyribonucleotidase family.</text>
</comment>
<evidence type="ECO:0000256" key="9">
    <source>
        <dbReference type="ARBA" id="ARBA00022801"/>
    </source>
</evidence>
<feature type="domain" description="CAP-Gly" evidence="14">
    <location>
        <begin position="313"/>
        <end position="357"/>
    </location>
</feature>
<keyword evidence="10" id="KW-0460">Magnesium</keyword>
<dbReference type="InterPro" id="IPR036412">
    <property type="entry name" value="HAD-like_sf"/>
</dbReference>
<sequence length="1403" mass="157681">MKRKQEECEGEDTVKRISSTTNIVTDQYIVQPQQLTTVQLLTPATSGPLQLGTSSVGTALTVPTAVAVTVQTDSAPSLGANTCILGGTITYTQPSSHTTPCNIVLASQSFAQTSLPVSESHSIANSNTNSSSPNIISVSGASPAGVIFTTADNNIITYSNTTTGNTLIPYSDNSNIDNNSEGSFCSTTASVSDNTTPSFTFNTVTPAPPPEPKTTLTLISEAKKAYISRRNQESVTERQERLTKRFDALIRTKIIELVTARGIKKTVCPSEVARGLSPKAWRDLMPAPSKMREVEVGTRVECNGARGTVRYIGEVTETNGLWYGVDWDNSQRGKHDGSHNGVKYFTTRHPTSGSFVRPTKVSTGITLEAAVRDRYQADTTVSTQLTKEFQKNIKAKFVEIVGMEEIGAKQRQLEFLKVAVVGGCGIWGSDEVNLTQLFPCLHHLDISNSLLTSWVAVAHFTRQLPSLRVLDLSGNSLKLPESGHELCGSTKHITHLIMNNMLDCTWPYLMSCCTMFPALTQLKVAYNDLVELGPIPPKQLECLEELDLSANSFTSWTQINYLGILQRLTAINIRNCQLKSVEFPDVAATEKTSLFPTLDALVLDNNPLNLWDCSTELDKLPKLQKLVYKIDENVDPNLPEFLYARIQNLKALNHSRVTSMEKKDSELFYLKSFTNEYYNSGGHEELSEASLTQEFIAKHPSYLRLARVHGAPVNETNYKTKKSQKLKDLKIEVTIVTPDHPERESCVKSFLPTTKVAKVKMMLKRQLKINAAAALTLSYYTKGREDYEIPIDNDIQELSYYSMQNGDTLLVRWRKVDSHLVSSAFTPYRKMSEGEEYDVMTPLGPLTPSSCSGGISASSSTEFNSRRCYREVPHRVFVNRSLHLEKIRFYGFDMDYTLAEYKSPQYENLGFTLLKERLIKIGYPEEIAEFEYDPTFPIRGLWFDRVYGNLLKVDGFGNILICVHGFKFLKPSEVYELYPNKFILLDESRIYVMNTLFNLPEIYMVACLIDFFSNSPQYVKLREGIKSGDLYMSYKSIFQDVRAAIDWLHMQGNLKKQTVEQLDEFVHKDERLPVLLDRIRDSGAKVFLLTNSEYWYTNAIMQYLLSFPDKNGVVRDWKTYFDFIGVDACKPLFFSDGTIMRQVDTTTGELKLGTHTGKLRQGQVYSGGSCDVFTDMIGAKGKDVLYVGDHIFGDILRSKKIRGWRTFLVVPELVGELHVWTEKCTLFAELEGFDAKMGGLYKNHDSSTYERPNLSTLKAAIKEVTHELDLSYGKLGSLFRSGSRQTHFSTQVARYADVYASTLLNLFYYPFSYLFRAPAMLMPHESTVAHEQRFQVGDGPVSTRSRASSIQAETPDKVQNKRPKIKALERTESLVPHPRAETPKRVTHHHDEDDSEEESDKSS</sequence>
<dbReference type="Gene3D" id="2.30.30.190">
    <property type="entry name" value="CAP Gly-rich-like domain"/>
    <property type="match status" value="1"/>
</dbReference>
<comment type="similarity">
    <text evidence="2">Belongs to the TBCE family.</text>
</comment>
<dbReference type="Pfam" id="PF01302">
    <property type="entry name" value="CAP_GLY"/>
    <property type="match status" value="1"/>
</dbReference>
<evidence type="ECO:0000256" key="5">
    <source>
        <dbReference type="ARBA" id="ARBA00022490"/>
    </source>
</evidence>
<keyword evidence="16" id="KW-1185">Reference proteome</keyword>
<dbReference type="GO" id="GO:0046872">
    <property type="term" value="F:metal ion binding"/>
    <property type="evidence" value="ECO:0007669"/>
    <property type="project" value="UniProtKB-KW"/>
</dbReference>
<dbReference type="FunFam" id="2.30.30.190:FF:000008">
    <property type="entry name" value="Tubulin-specific chaperone E"/>
    <property type="match status" value="1"/>
</dbReference>
<keyword evidence="7" id="KW-0479">Metal-binding</keyword>
<evidence type="ECO:0000256" key="11">
    <source>
        <dbReference type="ARBA" id="ARBA00023186"/>
    </source>
</evidence>
<evidence type="ECO:0000256" key="8">
    <source>
        <dbReference type="ARBA" id="ARBA00022737"/>
    </source>
</evidence>
<evidence type="ECO:0000256" key="6">
    <source>
        <dbReference type="ARBA" id="ARBA00022614"/>
    </source>
</evidence>
<evidence type="ECO:0000313" key="16">
    <source>
        <dbReference type="Proteomes" id="UP001292094"/>
    </source>
</evidence>
<dbReference type="Gene3D" id="3.80.10.10">
    <property type="entry name" value="Ribonuclease Inhibitor"/>
    <property type="match status" value="1"/>
</dbReference>
<evidence type="ECO:0000256" key="1">
    <source>
        <dbReference type="ARBA" id="ARBA00004496"/>
    </source>
</evidence>
<dbReference type="InterPro" id="IPR029071">
    <property type="entry name" value="Ubiquitin-like_domsf"/>
</dbReference>
<dbReference type="InterPro" id="IPR036859">
    <property type="entry name" value="CAP-Gly_dom_sf"/>
</dbReference>
<dbReference type="Gene3D" id="3.40.50.1000">
    <property type="entry name" value="HAD superfamily/HAD-like"/>
    <property type="match status" value="1"/>
</dbReference>
<dbReference type="SUPFAM" id="SSF54236">
    <property type="entry name" value="Ubiquitin-like"/>
    <property type="match status" value="1"/>
</dbReference>
<evidence type="ECO:0000259" key="14">
    <source>
        <dbReference type="PROSITE" id="PS50245"/>
    </source>
</evidence>
<dbReference type="InterPro" id="IPR000938">
    <property type="entry name" value="CAP-Gly_domain"/>
</dbReference>
<dbReference type="GO" id="GO:0005737">
    <property type="term" value="C:cytoplasm"/>
    <property type="evidence" value="ECO:0007669"/>
    <property type="project" value="UniProtKB-SubCell"/>
</dbReference>
<evidence type="ECO:0000256" key="3">
    <source>
        <dbReference type="ARBA" id="ARBA00009589"/>
    </source>
</evidence>
<dbReference type="FunFam" id="3.40.50.1000:FF:000021">
    <property type="entry name" value="NT5C2 isoform 1"/>
    <property type="match status" value="1"/>
</dbReference>
<evidence type="ECO:0000256" key="13">
    <source>
        <dbReference type="SAM" id="MobiDB-lite"/>
    </source>
</evidence>
<dbReference type="InterPro" id="IPR008380">
    <property type="entry name" value="HAD-SF_hydro_IG_5-nucl"/>
</dbReference>
<reference evidence="15" key="1">
    <citation type="submission" date="2023-11" db="EMBL/GenBank/DDBJ databases">
        <title>Genome assemblies of two species of porcelain crab, Petrolisthes cinctipes and Petrolisthes manimaculis (Anomura: Porcellanidae).</title>
        <authorList>
            <person name="Angst P."/>
        </authorList>
    </citation>
    <scope>NUCLEOTIDE SEQUENCE</scope>
    <source>
        <strain evidence="15">PB745_02</strain>
        <tissue evidence="15">Gill</tissue>
    </source>
</reference>
<dbReference type="Gene3D" id="3.10.20.90">
    <property type="entry name" value="Phosphatidylinositol 3-kinase Catalytic Subunit, Chain A, domain 1"/>
    <property type="match status" value="1"/>
</dbReference>
<dbReference type="PROSITE" id="PS50245">
    <property type="entry name" value="CAP_GLY_2"/>
    <property type="match status" value="1"/>
</dbReference>
<dbReference type="Proteomes" id="UP001292094">
    <property type="component" value="Unassembled WGS sequence"/>
</dbReference>
<evidence type="ECO:0000313" key="15">
    <source>
        <dbReference type="EMBL" id="KAK4298632.1"/>
    </source>
</evidence>
<dbReference type="SUPFAM" id="SSF52058">
    <property type="entry name" value="L domain-like"/>
    <property type="match status" value="1"/>
</dbReference>
<dbReference type="CDD" id="cd07522">
    <property type="entry name" value="HAD_cN-II"/>
    <property type="match status" value="1"/>
</dbReference>
<dbReference type="PANTHER" id="PTHR12103">
    <property type="entry name" value="5'-NUCLEOTIDASE DOMAIN-CONTAINING"/>
    <property type="match status" value="1"/>
</dbReference>
<name>A0AAE1P0D8_9EUCA</name>
<evidence type="ECO:0000256" key="2">
    <source>
        <dbReference type="ARBA" id="ARBA00006286"/>
    </source>
</evidence>
<dbReference type="GO" id="GO:0046037">
    <property type="term" value="P:GMP metabolic process"/>
    <property type="evidence" value="ECO:0007669"/>
    <property type="project" value="UniProtKB-ARBA"/>
</dbReference>
<comment type="caution">
    <text evidence="15">The sequence shown here is derived from an EMBL/GenBank/DDBJ whole genome shotgun (WGS) entry which is preliminary data.</text>
</comment>
<feature type="compositionally biased region" description="Polar residues" evidence="13">
    <location>
        <begin position="1342"/>
        <end position="1352"/>
    </location>
</feature>
<accession>A0AAE1P0D8</accession>
<dbReference type="Pfam" id="PF11625">
    <property type="entry name" value="DUF3253"/>
    <property type="match status" value="1"/>
</dbReference>
<feature type="region of interest" description="Disordered" evidence="13">
    <location>
        <begin position="1334"/>
        <end position="1403"/>
    </location>
</feature>
<dbReference type="PANTHER" id="PTHR12103:SF15">
    <property type="entry name" value="CYTOSOLIC PURINE 5'-NUCLEOTIDASE"/>
    <property type="match status" value="1"/>
</dbReference>
<feature type="compositionally biased region" description="Basic and acidic residues" evidence="13">
    <location>
        <begin position="1366"/>
        <end position="1392"/>
    </location>
</feature>
<dbReference type="SMART" id="SM01052">
    <property type="entry name" value="CAP_GLY"/>
    <property type="match status" value="1"/>
</dbReference>
<evidence type="ECO:0000256" key="4">
    <source>
        <dbReference type="ARBA" id="ARBA00015004"/>
    </source>
</evidence>
<comment type="subcellular location">
    <subcellularLocation>
        <location evidence="1">Cytoplasm</location>
    </subcellularLocation>
</comment>
<dbReference type="CDD" id="cd17044">
    <property type="entry name" value="Ubl_TBCE"/>
    <property type="match status" value="1"/>
</dbReference>
<keyword evidence="9" id="KW-0378">Hydrolase</keyword>
<keyword evidence="6" id="KW-0433">Leucine-rich repeat</keyword>
<feature type="compositionally biased region" description="Acidic residues" evidence="13">
    <location>
        <begin position="1393"/>
        <end position="1403"/>
    </location>
</feature>
<keyword evidence="8" id="KW-0677">Repeat</keyword>
<dbReference type="InterPro" id="IPR023214">
    <property type="entry name" value="HAD_sf"/>
</dbReference>
<evidence type="ECO:0000256" key="7">
    <source>
        <dbReference type="ARBA" id="ARBA00022723"/>
    </source>
</evidence>
<dbReference type="InterPro" id="IPR032675">
    <property type="entry name" value="LRR_dom_sf"/>
</dbReference>
<evidence type="ECO:0000256" key="10">
    <source>
        <dbReference type="ARBA" id="ARBA00022842"/>
    </source>
</evidence>
<dbReference type="EMBL" id="JAWZYT010003390">
    <property type="protein sequence ID" value="KAK4298632.1"/>
    <property type="molecule type" value="Genomic_DNA"/>
</dbReference>
<dbReference type="InterPro" id="IPR044079">
    <property type="entry name" value="Ubl_TBCE"/>
</dbReference>
<keyword evidence="5" id="KW-0963">Cytoplasm</keyword>
<dbReference type="PROSITE" id="PS00845">
    <property type="entry name" value="CAP_GLY_1"/>
    <property type="match status" value="1"/>
</dbReference>
<dbReference type="Pfam" id="PF05761">
    <property type="entry name" value="5_nucleotid"/>
    <property type="match status" value="1"/>
</dbReference>
<dbReference type="SUPFAM" id="SSF56784">
    <property type="entry name" value="HAD-like"/>
    <property type="match status" value="1"/>
</dbReference>
<dbReference type="GO" id="GO:0008253">
    <property type="term" value="F:5'-nucleotidase activity"/>
    <property type="evidence" value="ECO:0007669"/>
    <property type="project" value="TreeGrafter"/>
</dbReference>
<gene>
    <name evidence="15" type="ORF">Pmani_029026</name>
</gene>
<keyword evidence="11" id="KW-0143">Chaperone</keyword>